<keyword evidence="5" id="KW-1185">Reference proteome</keyword>
<dbReference type="Gramene" id="Manes.02G160100.1.v8.1">
    <property type="protein sequence ID" value="Manes.02G160100.1.v8.1.CDS"/>
    <property type="gene ID" value="Manes.02G160100.v8.1"/>
</dbReference>
<dbReference type="PANTHER" id="PTHR31681">
    <property type="entry name" value="C2H2-LIKE ZINC FINGER PROTEIN"/>
    <property type="match status" value="1"/>
</dbReference>
<proteinExistence type="predicted"/>
<reference evidence="5" key="1">
    <citation type="journal article" date="2016" name="Nat. Biotechnol.">
        <title>Sequencing wild and cultivated cassava and related species reveals extensive interspecific hybridization and genetic diversity.</title>
        <authorList>
            <person name="Bredeson J.V."/>
            <person name="Lyons J.B."/>
            <person name="Prochnik S.E."/>
            <person name="Wu G.A."/>
            <person name="Ha C.M."/>
            <person name="Edsinger-Gonzales E."/>
            <person name="Grimwood J."/>
            <person name="Schmutz J."/>
            <person name="Rabbi I.Y."/>
            <person name="Egesi C."/>
            <person name="Nauluvula P."/>
            <person name="Lebot V."/>
            <person name="Ndunguru J."/>
            <person name="Mkamilo G."/>
            <person name="Bart R.S."/>
            <person name="Setter T.L."/>
            <person name="Gleadow R.M."/>
            <person name="Kulakow P."/>
            <person name="Ferguson M.E."/>
            <person name="Rounsley S."/>
            <person name="Rokhsar D.S."/>
        </authorList>
    </citation>
    <scope>NUCLEOTIDE SEQUENCE [LARGE SCALE GENOMIC DNA]</scope>
    <source>
        <strain evidence="5">cv. AM560-2</strain>
    </source>
</reference>
<keyword evidence="1" id="KW-0862">Zinc</keyword>
<gene>
    <name evidence="4" type="ORF">MANES_02G160100v8</name>
</gene>
<dbReference type="AlphaFoldDB" id="A0A2C9WH07"/>
<keyword evidence="1" id="KW-0479">Metal-binding</keyword>
<dbReference type="Proteomes" id="UP000091857">
    <property type="component" value="Chromosome 2"/>
</dbReference>
<feature type="compositionally biased region" description="Low complexity" evidence="2">
    <location>
        <begin position="45"/>
        <end position="54"/>
    </location>
</feature>
<feature type="domain" description="C2H2-type" evidence="3">
    <location>
        <begin position="193"/>
        <end position="221"/>
    </location>
</feature>
<feature type="region of interest" description="Disordered" evidence="2">
    <location>
        <begin position="1"/>
        <end position="78"/>
    </location>
</feature>
<dbReference type="PROSITE" id="PS50157">
    <property type="entry name" value="ZINC_FINGER_C2H2_2"/>
    <property type="match status" value="1"/>
</dbReference>
<dbReference type="STRING" id="3983.A0A2C9WH07"/>
<dbReference type="OMA" id="CNSIPHC"/>
<comment type="caution">
    <text evidence="4">The sequence shown here is derived from an EMBL/GenBank/DDBJ whole genome shotgun (WGS) entry which is preliminary data.</text>
</comment>
<dbReference type="InterPro" id="IPR013087">
    <property type="entry name" value="Znf_C2H2_type"/>
</dbReference>
<dbReference type="Gene3D" id="3.90.228.10">
    <property type="match status" value="1"/>
</dbReference>
<dbReference type="SUPFAM" id="SSF56399">
    <property type="entry name" value="ADP-ribosylation"/>
    <property type="match status" value="1"/>
</dbReference>
<dbReference type="PROSITE" id="PS00028">
    <property type="entry name" value="ZINC_FINGER_C2H2_1"/>
    <property type="match status" value="1"/>
</dbReference>
<dbReference type="FunFam" id="3.90.228.10:FF:000015">
    <property type="entry name" value="C2H2-like zinc finger protein"/>
    <property type="match status" value="1"/>
</dbReference>
<keyword evidence="1" id="KW-0863">Zinc-finger</keyword>
<dbReference type="GO" id="GO:0008270">
    <property type="term" value="F:zinc ion binding"/>
    <property type="evidence" value="ECO:0007669"/>
    <property type="project" value="UniProtKB-KW"/>
</dbReference>
<accession>A0A2C9WH07</accession>
<protein>
    <recommendedName>
        <fullName evidence="3">C2H2-type domain-containing protein</fullName>
    </recommendedName>
</protein>
<dbReference type="EMBL" id="CM004388">
    <property type="protein sequence ID" value="OAY58230.1"/>
    <property type="molecule type" value="Genomic_DNA"/>
</dbReference>
<evidence type="ECO:0000256" key="2">
    <source>
        <dbReference type="SAM" id="MobiDB-lite"/>
    </source>
</evidence>
<name>A0A2C9WH07_MANES</name>
<sequence length="427" mass="46870">MAKPKPTAKSIKEIHQNQNQRPKRSEKPASWSVVRGLFTCKDQQRQQQQQQKQPQQEKQEQQQKKKHQEQALEETSSKKCKKMKCSGSLCSNTKVMQRPETASPDVQKKRVSMGLTTGNDNSSRSIKAPLNEINGVPSSTNSSLSVSSNSSINNGGSFRGMPFRRLSGCYECRMVVDPVLGFTRDPSLRSSICSCPECGEIFAKAENLEVHQAVRHAVSELGPEDTSKNIVEIIFQSSWLKKQAPICQIDRILKVHNTQRTISKFEEYRDSIKAKATKLSKKHPRCIADGNELLRFYCTSFACSLGLNGSSNLCNSVPHCGVCSIIKNGFKESSGGGVNGNGILTTATSGKAHDKAAILDGSNGSSDKRAMLVCRVIAGRVKKSVEGNMEEYDSVAGAVGLYSNLDELHVFNARAILPCFVVIYSGF</sequence>
<evidence type="ECO:0000313" key="5">
    <source>
        <dbReference type="Proteomes" id="UP000091857"/>
    </source>
</evidence>
<dbReference type="PANTHER" id="PTHR31681:SF3">
    <property type="entry name" value="OS04G0690100 PROTEIN"/>
    <property type="match status" value="1"/>
</dbReference>
<evidence type="ECO:0000256" key="1">
    <source>
        <dbReference type="PROSITE-ProRule" id="PRU00042"/>
    </source>
</evidence>
<organism evidence="4 5">
    <name type="scientific">Manihot esculenta</name>
    <name type="common">Cassava</name>
    <name type="synonym">Jatropha manihot</name>
    <dbReference type="NCBI Taxonomy" id="3983"/>
    <lineage>
        <taxon>Eukaryota</taxon>
        <taxon>Viridiplantae</taxon>
        <taxon>Streptophyta</taxon>
        <taxon>Embryophyta</taxon>
        <taxon>Tracheophyta</taxon>
        <taxon>Spermatophyta</taxon>
        <taxon>Magnoliopsida</taxon>
        <taxon>eudicotyledons</taxon>
        <taxon>Gunneridae</taxon>
        <taxon>Pentapetalae</taxon>
        <taxon>rosids</taxon>
        <taxon>fabids</taxon>
        <taxon>Malpighiales</taxon>
        <taxon>Euphorbiaceae</taxon>
        <taxon>Crotonoideae</taxon>
        <taxon>Manihoteae</taxon>
        <taxon>Manihot</taxon>
    </lineage>
</organism>
<dbReference type="OrthoDB" id="9514740at2759"/>
<evidence type="ECO:0000313" key="4">
    <source>
        <dbReference type="EMBL" id="OAY58230.1"/>
    </source>
</evidence>
<dbReference type="SMR" id="A0A2C9WH07"/>
<evidence type="ECO:0000259" key="3">
    <source>
        <dbReference type="PROSITE" id="PS50157"/>
    </source>
</evidence>